<feature type="compositionally biased region" description="Low complexity" evidence="1">
    <location>
        <begin position="503"/>
        <end position="517"/>
    </location>
</feature>
<feature type="compositionally biased region" description="Low complexity" evidence="1">
    <location>
        <begin position="427"/>
        <end position="445"/>
    </location>
</feature>
<dbReference type="OMA" id="CMINDNT"/>
<dbReference type="SUPFAM" id="SSF50729">
    <property type="entry name" value="PH domain-like"/>
    <property type="match status" value="1"/>
</dbReference>
<feature type="domain" description="PH" evidence="2">
    <location>
        <begin position="32"/>
        <end position="140"/>
    </location>
</feature>
<dbReference type="RefSeq" id="XP_044567788.1">
    <property type="nucleotide sequence ID" value="XM_044701420.1"/>
</dbReference>
<sequence>MQSIDQPMSGVVTMKRASSTPSSSSTQQIHYKLIKHSQDVKKSAFLSWKKVPLSLFSHPNTLAIMKKKDPVNSRKSTLMLDAQYTQVKMITNESMNKKHPFCFSIKSHIEGKNKEEEWMFECSSRAECEDWVESIKRLLNRGVGGGGTSSSQLMLQNMTSVDVNILTSHTVEQVLVVVPEQQHQQSSVIQSASSAHPQPITKDSHPPKEEEDKEPNQKIGLSSHTSTSPPQTTKPETTTTSIPPLHASTSSLEELQPAKLDDTLVDDELEPIEPAKLDDVEEEPVFVLQNAVIKRVEDDNAADDHLHHEEEEKKKNMTIQNNSQVGKKKTTILKDEESSDEDIIVTSKKKTSATTSPPTESTNPRATSNNSFSSAKTTNSSNATTTSKHQSSASLGGPPNKAKKTVLKDDDSSSDEEEKDDIKVVNKKNTSSTTPSPSSSGGPPNKSKKTVLKDESDDDDEPPNKITSSGAPPKRTTTSLPKEETKKEEQEEEDDVNKTIIRKAPSSQNASSNSLKSGTTDSIVEVTMMDPLFELSEDEKDEEDDRNNDDDEDYEMDNEVGDPISSLSQLIEELEYNSNCRAKAMKCAKYLHSHFVKNKKQLIDDILKHEGLQSCICMINDNTKSYSIAFTGLSICVEVIESTAPNNEQHKALMKLTGCMGACIDIVKRHHCKFLKRMTAASNKINTTTHVEHVRVMSLAVQLLSMLSEKPSDHVNELLAELEKVIKQCDEVISKVYALKQLTLSYELSRNMFILLNNISLHNIESLKTISKKQGAFDMMIKFVVYHYGVSIPNKINNDDENAIIIPLTKFVSLTAKDTSKMAKMELAKSMVMQGGVSSLLSPPSTATKQNSKSSNIQQYITKIFLELSDASPLIMKSFKNIVLLNLKNKELVTNTLNVMHTIYRNKSDSDAREKLIQVLATEFGSLFFAALSKYADDGWVVSFCVEFLFEIEKCYPSVLAKAWGETSTDSKISQTVYTHVRTLVLSLNEFNDNELYEMMMSLFLKHLENDPNSAGAQFAGTFGFHVALLDIIQRSTTPHILTLTLHVLSLVIPYTQFKMKRSSIDKDNLNQVENILSKDIREKLIASCFSKLKDATNMEKEGCIFLFSILQGIAQYYEAFKVSMDDMKSLVKYTQTFTHSDNDGELSLSLLKLVAKLNEMDSNGMILQKSGCIDLCKELVQLHSDSNKELKEFAKNELSTLL</sequence>
<gene>
    <name evidence="3" type="ORF">FDP41_011053</name>
</gene>
<name>A0A6A5CCL7_NAEFO</name>
<dbReference type="InterPro" id="IPR011993">
    <property type="entry name" value="PH-like_dom_sf"/>
</dbReference>
<feature type="compositionally biased region" description="Polar residues" evidence="1">
    <location>
        <begin position="465"/>
        <end position="480"/>
    </location>
</feature>
<feature type="compositionally biased region" description="Low complexity" evidence="1">
    <location>
        <begin position="352"/>
        <end position="387"/>
    </location>
</feature>
<feature type="region of interest" description="Disordered" evidence="1">
    <location>
        <begin position="1"/>
        <end position="28"/>
    </location>
</feature>
<dbReference type="VEuPathDB" id="AmoebaDB:FDP41_011053"/>
<proteinExistence type="predicted"/>
<evidence type="ECO:0000256" key="1">
    <source>
        <dbReference type="SAM" id="MobiDB-lite"/>
    </source>
</evidence>
<dbReference type="VEuPathDB" id="AmoebaDB:NfTy_016650"/>
<feature type="compositionally biased region" description="Basic and acidic residues" evidence="1">
    <location>
        <begin position="299"/>
        <end position="315"/>
    </location>
</feature>
<feature type="region of interest" description="Disordered" evidence="1">
    <location>
        <begin position="299"/>
        <end position="560"/>
    </location>
</feature>
<accession>A0A6A5CCL7</accession>
<dbReference type="VEuPathDB" id="AmoebaDB:NF0091890"/>
<reference evidence="3 4" key="1">
    <citation type="journal article" date="2019" name="Sci. Rep.">
        <title>Nanopore sequencing improves the draft genome of the human pathogenic amoeba Naegleria fowleri.</title>
        <authorList>
            <person name="Liechti N."/>
            <person name="Schurch N."/>
            <person name="Bruggmann R."/>
            <person name="Wittwer M."/>
        </authorList>
    </citation>
    <scope>NUCLEOTIDE SEQUENCE [LARGE SCALE GENOMIC DNA]</scope>
    <source>
        <strain evidence="3 4">ATCC 30894</strain>
    </source>
</reference>
<evidence type="ECO:0000259" key="2">
    <source>
        <dbReference type="PROSITE" id="PS50003"/>
    </source>
</evidence>
<evidence type="ECO:0000313" key="3">
    <source>
        <dbReference type="EMBL" id="KAF0983075.1"/>
    </source>
</evidence>
<dbReference type="Gene3D" id="2.30.29.30">
    <property type="entry name" value="Pleckstrin-homology domain (PH domain)/Phosphotyrosine-binding domain (PTB)"/>
    <property type="match status" value="1"/>
</dbReference>
<dbReference type="Pfam" id="PF00169">
    <property type="entry name" value="PH"/>
    <property type="match status" value="1"/>
</dbReference>
<protein>
    <recommendedName>
        <fullName evidence="2">PH domain-containing protein</fullName>
    </recommendedName>
</protein>
<dbReference type="AlphaFoldDB" id="A0A6A5CCL7"/>
<comment type="caution">
    <text evidence="3">The sequence shown here is derived from an EMBL/GenBank/DDBJ whole genome shotgun (WGS) entry which is preliminary data.</text>
</comment>
<dbReference type="EMBL" id="VFQX01000007">
    <property type="protein sequence ID" value="KAF0983075.1"/>
    <property type="molecule type" value="Genomic_DNA"/>
</dbReference>
<dbReference type="OrthoDB" id="10391157at2759"/>
<dbReference type="SMART" id="SM00233">
    <property type="entry name" value="PH"/>
    <property type="match status" value="1"/>
</dbReference>
<dbReference type="Proteomes" id="UP000444721">
    <property type="component" value="Unassembled WGS sequence"/>
</dbReference>
<feature type="compositionally biased region" description="Low complexity" evidence="1">
    <location>
        <begin position="185"/>
        <end position="196"/>
    </location>
</feature>
<feature type="compositionally biased region" description="Low complexity" evidence="1">
    <location>
        <begin position="222"/>
        <end position="244"/>
    </location>
</feature>
<dbReference type="GeneID" id="68118268"/>
<organism evidence="3 4">
    <name type="scientific">Naegleria fowleri</name>
    <name type="common">Brain eating amoeba</name>
    <dbReference type="NCBI Taxonomy" id="5763"/>
    <lineage>
        <taxon>Eukaryota</taxon>
        <taxon>Discoba</taxon>
        <taxon>Heterolobosea</taxon>
        <taxon>Tetramitia</taxon>
        <taxon>Eutetramitia</taxon>
        <taxon>Vahlkampfiidae</taxon>
        <taxon>Naegleria</taxon>
    </lineage>
</organism>
<dbReference type="InterPro" id="IPR001849">
    <property type="entry name" value="PH_domain"/>
</dbReference>
<feature type="compositionally biased region" description="Acidic residues" evidence="1">
    <location>
        <begin position="535"/>
        <end position="560"/>
    </location>
</feature>
<evidence type="ECO:0000313" key="4">
    <source>
        <dbReference type="Proteomes" id="UP000444721"/>
    </source>
</evidence>
<feature type="region of interest" description="Disordered" evidence="1">
    <location>
        <begin position="185"/>
        <end position="281"/>
    </location>
</feature>
<keyword evidence="4" id="KW-1185">Reference proteome</keyword>
<feature type="compositionally biased region" description="Basic and acidic residues" evidence="1">
    <location>
        <begin position="202"/>
        <end position="216"/>
    </location>
</feature>
<dbReference type="PROSITE" id="PS50003">
    <property type="entry name" value="PH_DOMAIN"/>
    <property type="match status" value="1"/>
</dbReference>